<proteinExistence type="predicted"/>
<evidence type="ECO:0000313" key="3">
    <source>
        <dbReference type="Proteomes" id="UP000550707"/>
    </source>
</evidence>
<name>A0A7J8FZB4_MOLMO</name>
<dbReference type="InParanoid" id="A0A7J8FZB4"/>
<sequence>MEAAGQQLLLGFRCAAQDDKKKDAGKSARKDKDPVDKSGQLGFPTLRAGQGFGEPVNELAVLLKVLFKFFLRPQREPERLSKESMHKEDTGTPTGHFRCELSFSQDVWGPPVSPKSPSPVTPLVCP</sequence>
<feature type="compositionally biased region" description="Basic and acidic residues" evidence="1">
    <location>
        <begin position="18"/>
        <end position="36"/>
    </location>
</feature>
<feature type="region of interest" description="Disordered" evidence="1">
    <location>
        <begin position="77"/>
        <end position="126"/>
    </location>
</feature>
<accession>A0A7J8FZB4</accession>
<keyword evidence="3" id="KW-1185">Reference proteome</keyword>
<evidence type="ECO:0000256" key="1">
    <source>
        <dbReference type="SAM" id="MobiDB-lite"/>
    </source>
</evidence>
<comment type="caution">
    <text evidence="2">The sequence shown here is derived from an EMBL/GenBank/DDBJ whole genome shotgun (WGS) entry which is preliminary data.</text>
</comment>
<dbReference type="EMBL" id="JACASF010000010">
    <property type="protein sequence ID" value="KAF6452931.1"/>
    <property type="molecule type" value="Genomic_DNA"/>
</dbReference>
<organism evidence="2 3">
    <name type="scientific">Molossus molossus</name>
    <name type="common">Pallas' mastiff bat</name>
    <name type="synonym">Vespertilio molossus</name>
    <dbReference type="NCBI Taxonomy" id="27622"/>
    <lineage>
        <taxon>Eukaryota</taxon>
        <taxon>Metazoa</taxon>
        <taxon>Chordata</taxon>
        <taxon>Craniata</taxon>
        <taxon>Vertebrata</taxon>
        <taxon>Euteleostomi</taxon>
        <taxon>Mammalia</taxon>
        <taxon>Eutheria</taxon>
        <taxon>Laurasiatheria</taxon>
        <taxon>Chiroptera</taxon>
        <taxon>Yangochiroptera</taxon>
        <taxon>Molossidae</taxon>
        <taxon>Molossus</taxon>
    </lineage>
</organism>
<reference evidence="2 3" key="1">
    <citation type="journal article" date="2020" name="Nature">
        <title>Six reference-quality genomes reveal evolution of bat adaptations.</title>
        <authorList>
            <person name="Jebb D."/>
            <person name="Huang Z."/>
            <person name="Pippel M."/>
            <person name="Hughes G.M."/>
            <person name="Lavrichenko K."/>
            <person name="Devanna P."/>
            <person name="Winkler S."/>
            <person name="Jermiin L.S."/>
            <person name="Skirmuntt E.C."/>
            <person name="Katzourakis A."/>
            <person name="Burkitt-Gray L."/>
            <person name="Ray D.A."/>
            <person name="Sullivan K.A.M."/>
            <person name="Roscito J.G."/>
            <person name="Kirilenko B.M."/>
            <person name="Davalos L.M."/>
            <person name="Corthals A.P."/>
            <person name="Power M.L."/>
            <person name="Jones G."/>
            <person name="Ransome R.D."/>
            <person name="Dechmann D.K.N."/>
            <person name="Locatelli A.G."/>
            <person name="Puechmaille S.J."/>
            <person name="Fedrigo O."/>
            <person name="Jarvis E.D."/>
            <person name="Hiller M."/>
            <person name="Vernes S.C."/>
            <person name="Myers E.W."/>
            <person name="Teeling E.C."/>
        </authorList>
    </citation>
    <scope>NUCLEOTIDE SEQUENCE [LARGE SCALE GENOMIC DNA]</scope>
    <source>
        <strain evidence="2">MMolMol1</strain>
        <tissue evidence="2">Muscle</tissue>
    </source>
</reference>
<dbReference type="Proteomes" id="UP000550707">
    <property type="component" value="Unassembled WGS sequence"/>
</dbReference>
<evidence type="ECO:0000313" key="2">
    <source>
        <dbReference type="EMBL" id="KAF6452931.1"/>
    </source>
</evidence>
<gene>
    <name evidence="2" type="ORF">HJG59_008230</name>
</gene>
<feature type="compositionally biased region" description="Basic and acidic residues" evidence="1">
    <location>
        <begin position="77"/>
        <end position="90"/>
    </location>
</feature>
<feature type="region of interest" description="Disordered" evidence="1">
    <location>
        <begin position="18"/>
        <end position="51"/>
    </location>
</feature>
<feature type="compositionally biased region" description="Pro residues" evidence="1">
    <location>
        <begin position="111"/>
        <end position="126"/>
    </location>
</feature>
<protein>
    <submittedName>
        <fullName evidence="2">Uncharacterized protein</fullName>
    </submittedName>
</protein>
<dbReference type="AlphaFoldDB" id="A0A7J8FZB4"/>